<evidence type="ECO:0000313" key="8">
    <source>
        <dbReference type="EMBL" id="EFW15126.1"/>
    </source>
</evidence>
<feature type="region of interest" description="Disordered" evidence="6">
    <location>
        <begin position="1"/>
        <end position="98"/>
    </location>
</feature>
<evidence type="ECO:0000313" key="9">
    <source>
        <dbReference type="Proteomes" id="UP000002497"/>
    </source>
</evidence>
<gene>
    <name evidence="8" type="ORF">CPSG_08314</name>
</gene>
<dbReference type="VEuPathDB" id="FungiDB:D8B26_004526"/>
<dbReference type="Proteomes" id="UP000002497">
    <property type="component" value="Unassembled WGS sequence"/>
</dbReference>
<proteinExistence type="predicted"/>
<feature type="transmembrane region" description="Helical" evidence="7">
    <location>
        <begin position="204"/>
        <end position="227"/>
    </location>
</feature>
<evidence type="ECO:0000256" key="6">
    <source>
        <dbReference type="SAM" id="MobiDB-lite"/>
    </source>
</evidence>
<keyword evidence="5 7" id="KW-0472">Membrane</keyword>
<feature type="compositionally biased region" description="Basic and acidic residues" evidence="6">
    <location>
        <begin position="1"/>
        <end position="12"/>
    </location>
</feature>
<protein>
    <submittedName>
        <fullName evidence="8">MFS multidrug transporter</fullName>
    </submittedName>
</protein>
<dbReference type="AlphaFoldDB" id="E9DER4"/>
<dbReference type="GO" id="GO:0016020">
    <property type="term" value="C:membrane"/>
    <property type="evidence" value="ECO:0007669"/>
    <property type="project" value="UniProtKB-SubCell"/>
</dbReference>
<keyword evidence="3 7" id="KW-0812">Transmembrane</keyword>
<organism evidence="9">
    <name type="scientific">Coccidioides posadasii (strain RMSCC 757 / Silveira)</name>
    <name type="common">Valley fever fungus</name>
    <dbReference type="NCBI Taxonomy" id="443226"/>
    <lineage>
        <taxon>Eukaryota</taxon>
        <taxon>Fungi</taxon>
        <taxon>Dikarya</taxon>
        <taxon>Ascomycota</taxon>
        <taxon>Pezizomycotina</taxon>
        <taxon>Eurotiomycetes</taxon>
        <taxon>Eurotiomycetidae</taxon>
        <taxon>Onygenales</taxon>
        <taxon>Onygenaceae</taxon>
        <taxon>Coccidioides</taxon>
    </lineage>
</organism>
<evidence type="ECO:0000256" key="3">
    <source>
        <dbReference type="ARBA" id="ARBA00022692"/>
    </source>
</evidence>
<dbReference type="InterPro" id="IPR001958">
    <property type="entry name" value="Tet-R_TetA/multi-R_MdtG-like"/>
</dbReference>
<comment type="subcellular location">
    <subcellularLocation>
        <location evidence="1">Membrane</location>
        <topology evidence="1">Multi-pass membrane protein</topology>
    </subcellularLocation>
</comment>
<evidence type="ECO:0000256" key="7">
    <source>
        <dbReference type="SAM" id="Phobius"/>
    </source>
</evidence>
<dbReference type="Gene3D" id="1.20.1250.20">
    <property type="entry name" value="MFS general substrate transporter like domains"/>
    <property type="match status" value="1"/>
</dbReference>
<dbReference type="InterPro" id="IPR011701">
    <property type="entry name" value="MFS"/>
</dbReference>
<dbReference type="EMBL" id="GL636502">
    <property type="protein sequence ID" value="EFW15126.1"/>
    <property type="molecule type" value="Genomic_DNA"/>
</dbReference>
<keyword evidence="4 7" id="KW-1133">Transmembrane helix</keyword>
<feature type="transmembrane region" description="Helical" evidence="7">
    <location>
        <begin position="479"/>
        <end position="500"/>
    </location>
</feature>
<evidence type="ECO:0000256" key="2">
    <source>
        <dbReference type="ARBA" id="ARBA00022448"/>
    </source>
</evidence>
<dbReference type="GO" id="GO:0022857">
    <property type="term" value="F:transmembrane transporter activity"/>
    <property type="evidence" value="ECO:0007669"/>
    <property type="project" value="InterPro"/>
</dbReference>
<evidence type="ECO:0000256" key="5">
    <source>
        <dbReference type="ARBA" id="ARBA00023136"/>
    </source>
</evidence>
<keyword evidence="2" id="KW-0813">Transport</keyword>
<reference evidence="9" key="1">
    <citation type="journal article" date="2010" name="Genome Res.">
        <title>Population genomic sequencing of Coccidioides fungi reveals recent hybridization and transposon control.</title>
        <authorList>
            <person name="Neafsey D.E."/>
            <person name="Barker B.M."/>
            <person name="Sharpton T.J."/>
            <person name="Stajich J.E."/>
            <person name="Park D.J."/>
            <person name="Whiston E."/>
            <person name="Hung C.-Y."/>
            <person name="McMahan C."/>
            <person name="White J."/>
            <person name="Sykes S."/>
            <person name="Heiman D."/>
            <person name="Young S."/>
            <person name="Zeng Q."/>
            <person name="Abouelleil A."/>
            <person name="Aftuck L."/>
            <person name="Bessette D."/>
            <person name="Brown A."/>
            <person name="FitzGerald M."/>
            <person name="Lui A."/>
            <person name="Macdonald J.P."/>
            <person name="Priest M."/>
            <person name="Orbach M.J."/>
            <person name="Galgiani J.N."/>
            <person name="Kirkland T.N."/>
            <person name="Cole G.T."/>
            <person name="Birren B.W."/>
            <person name="Henn M.R."/>
            <person name="Taylor J.W."/>
            <person name="Rounsley S.D."/>
        </authorList>
    </citation>
    <scope>NUCLEOTIDE SEQUENCE [LARGE SCALE GENOMIC DNA]</scope>
    <source>
        <strain evidence="9">RMSCC 757 / Silveira</strain>
    </source>
</reference>
<feature type="compositionally biased region" description="Low complexity" evidence="6">
    <location>
        <begin position="363"/>
        <end position="374"/>
    </location>
</feature>
<feature type="transmembrane region" description="Helical" evidence="7">
    <location>
        <begin position="181"/>
        <end position="198"/>
    </location>
</feature>
<feature type="transmembrane region" description="Helical" evidence="7">
    <location>
        <begin position="545"/>
        <end position="569"/>
    </location>
</feature>
<dbReference type="InterPro" id="IPR020846">
    <property type="entry name" value="MFS_dom"/>
</dbReference>
<evidence type="ECO:0000256" key="4">
    <source>
        <dbReference type="ARBA" id="ARBA00022989"/>
    </source>
</evidence>
<keyword evidence="9" id="KW-1185">Reference proteome</keyword>
<dbReference type="Pfam" id="PF07690">
    <property type="entry name" value="MFS_1"/>
    <property type="match status" value="1"/>
</dbReference>
<dbReference type="HOGENOM" id="CLU_001265_54_5_1"/>
<dbReference type="PROSITE" id="PS50850">
    <property type="entry name" value="MFS"/>
    <property type="match status" value="1"/>
</dbReference>
<feature type="transmembrane region" description="Helical" evidence="7">
    <location>
        <begin position="393"/>
        <end position="422"/>
    </location>
</feature>
<dbReference type="SUPFAM" id="SSF103473">
    <property type="entry name" value="MFS general substrate transporter"/>
    <property type="match status" value="1"/>
</dbReference>
<dbReference type="OMA" id="RTIGPMV"/>
<feature type="transmembrane region" description="Helical" evidence="7">
    <location>
        <begin position="581"/>
        <end position="600"/>
    </location>
</feature>
<dbReference type="PANTHER" id="PTHR23504">
    <property type="entry name" value="MAJOR FACILITATOR SUPERFAMILY DOMAIN-CONTAINING PROTEIN 10"/>
    <property type="match status" value="1"/>
</dbReference>
<reference evidence="9" key="2">
    <citation type="submission" date="2010-03" db="EMBL/GenBank/DDBJ databases">
        <title>The genome sequence of Coccidioides posadasii strain Silveira.</title>
        <authorList>
            <consortium name="The Broad Institute Genome Sequencing Center for Infectious Disease"/>
            <person name="Neafsey D."/>
            <person name="Orbach M."/>
            <person name="Henn M.R."/>
            <person name="Cole G.T."/>
            <person name="Galgiani J."/>
            <person name="Gardner M.J."/>
            <person name="Kirkland T.N."/>
            <person name="Taylor J.W."/>
            <person name="Young S.K."/>
            <person name="Zeng Q."/>
            <person name="Koehrsen M."/>
            <person name="Alvarado L."/>
            <person name="Berlin A."/>
            <person name="Borenstein D."/>
            <person name="Chapman S.B."/>
            <person name="Chen Z."/>
            <person name="Engels R."/>
            <person name="Freedman E."/>
            <person name="Gellesch M."/>
            <person name="Goldberg J."/>
            <person name="Griggs A."/>
            <person name="Gujja S."/>
            <person name="Heilman E."/>
            <person name="Heiman D."/>
            <person name="Howarth C."/>
            <person name="Jen D."/>
            <person name="Larson L."/>
            <person name="Mehta T."/>
            <person name="Neiman D."/>
            <person name="Park D."/>
            <person name="Pearson M."/>
            <person name="Richards J."/>
            <person name="Roberts A."/>
            <person name="Saif S."/>
            <person name="Shea T."/>
            <person name="Shenoy N."/>
            <person name="Sisk P."/>
            <person name="Stolte C."/>
            <person name="Sykes S."/>
            <person name="Walk T."/>
            <person name="White J."/>
            <person name="Yandava C."/>
            <person name="Haas B."/>
            <person name="Nusbaum C."/>
            <person name="Birren B."/>
        </authorList>
    </citation>
    <scope>NUCLEOTIDE SEQUENCE [LARGE SCALE GENOMIC DNA]</scope>
    <source>
        <strain evidence="9">RMSCC 757 / Silveira</strain>
    </source>
</reference>
<dbReference type="PRINTS" id="PR01035">
    <property type="entry name" value="TCRTETA"/>
</dbReference>
<dbReference type="OrthoDB" id="10262656at2759"/>
<feature type="transmembrane region" description="Helical" evidence="7">
    <location>
        <begin position="292"/>
        <end position="314"/>
    </location>
</feature>
<dbReference type="PANTHER" id="PTHR23504:SF6">
    <property type="entry name" value="MULTIDRUG TRANSPORTER, PUTATIVE (AFU_ORTHOLOGUE AFUA_4G08740)-RELATED"/>
    <property type="match status" value="1"/>
</dbReference>
<feature type="transmembrane region" description="Helical" evidence="7">
    <location>
        <begin position="448"/>
        <end position="467"/>
    </location>
</feature>
<name>E9DER4_COCPS</name>
<evidence type="ECO:0000256" key="1">
    <source>
        <dbReference type="ARBA" id="ARBA00004141"/>
    </source>
</evidence>
<dbReference type="VEuPathDB" id="FungiDB:CPSG_08314"/>
<dbReference type="InterPro" id="IPR036259">
    <property type="entry name" value="MFS_trans_sf"/>
</dbReference>
<accession>E9DER4</accession>
<sequence length="618" mass="67784">MGSRFESRDDLAKSASSEDELNRPFSDGSDRRRRMSDDDHRSVQSGTPDLTGMMSEASRPPLEPPFSPSRRRRRYSYNEEDETTALDGAEGPSAKPVSWRSLPKKGQLAIITVARLAEPLAQTSLQAYMFHQVKSFDPSLPDSTVSTQAGILQGCFTAAQFATGVIWGRLADTEFFGRKRVLLIGLFGACLSSVGFGLSKSFAAAVVFRILGGALNSNAGVMRAMIAEIIEGKEYQSRAFLLLPMCFNTGMILGPILGGILADPVKNYPGLFGPGSLIGGKDGVWWMKQWPYALPNFISALFMLIALVAVFLGLDETHEIVKHRSDWGRWLWKKVARRPSSYTYRPLNQTFDEERVDSIDLQPSEPARSAPASPTTNRTPTIRRKRPPFRQVWTRNVLLTLLTHFVLPLHTSGFNALCFLFLPAPRAPNSREGLFLFGGGLGMPSSRVGLATAIIGIIGLPFQILVYPRWQFRLGTLRAFRVFLPFSPLAYSLAPFLVLLPDRSYVIWPALSAVIFLQVISRTFSIPATVILVNNSVPDPSVLATVHGVAQSVACGARAVGPLLAGWGLGLGLKNNIVGGVWWALALIAILNWALTWTIFEGNTEKGNGDKTHHSPSQ</sequence>
<feature type="region of interest" description="Disordered" evidence="6">
    <location>
        <begin position="362"/>
        <end position="383"/>
    </location>
</feature>
<feature type="transmembrane region" description="Helical" evidence="7">
    <location>
        <begin position="239"/>
        <end position="262"/>
    </location>
</feature>